<evidence type="ECO:0000259" key="8">
    <source>
        <dbReference type="PROSITE" id="PS51349"/>
    </source>
</evidence>
<dbReference type="PANTHER" id="PTHR10578">
    <property type="entry name" value="S -2-HYDROXY-ACID OXIDASE-RELATED"/>
    <property type="match status" value="1"/>
</dbReference>
<feature type="binding site" evidence="7">
    <location>
        <position position="166"/>
    </location>
    <ligand>
        <name>glyoxylate</name>
        <dbReference type="ChEBI" id="CHEBI:36655"/>
    </ligand>
</feature>
<dbReference type="PROSITE" id="PS51349">
    <property type="entry name" value="FMN_HYDROXY_ACID_DH_2"/>
    <property type="match status" value="1"/>
</dbReference>
<protein>
    <submittedName>
        <fullName evidence="9">Alpha-hydroxy-acid oxidizing protein</fullName>
    </submittedName>
</protein>
<feature type="binding site" evidence="7">
    <location>
        <position position="277"/>
    </location>
    <ligand>
        <name>glyoxylate</name>
        <dbReference type="ChEBI" id="CHEBI:36655"/>
    </ligand>
</feature>
<evidence type="ECO:0000256" key="6">
    <source>
        <dbReference type="PIRSR" id="PIRSR000138-1"/>
    </source>
</evidence>
<dbReference type="FunFam" id="3.20.20.70:FF:000029">
    <property type="entry name" value="L-lactate dehydrogenase"/>
    <property type="match status" value="1"/>
</dbReference>
<evidence type="ECO:0000256" key="1">
    <source>
        <dbReference type="ARBA" id="ARBA00001917"/>
    </source>
</evidence>
<sequence>MNSEITSIFDLEAMAKQRLPEVIFDYVHGGAEQQLTLERNLRDLRALALRQHDMRDVSDPKLDLTMVGQPARIPLAIGPTGLAGLTWPNGECEEARAAVEFGVPYCLSTMSICSIEDVADATGKPFWFQLYLMKKREVNESLIHRARDARCSALVLTLDLHVQGKRWADAKNGLSVPPKLGLRNMLDIGSHPGWLLSMARSRRRTFGNLEGEVQQAGNVAALSEWVEAQFDPSFDLDTVKWVRRMWDGPLILKGIMHPDDAKLAVDVGADAIIVSNHGGRQLDSAPSSISVLPQIAEAVGSRTEVLFDGGIRTGSDIVKALGRGAHACLSGRACLYGLAAEGAQGVLCALRLFEQELKDCMALVGIRDLRHVDAGVVTAQPGL</sequence>
<feature type="binding site" evidence="7">
    <location>
        <position position="253"/>
    </location>
    <ligand>
        <name>FMN</name>
        <dbReference type="ChEBI" id="CHEBI:58210"/>
    </ligand>
</feature>
<feature type="binding site" evidence="7">
    <location>
        <begin position="308"/>
        <end position="312"/>
    </location>
    <ligand>
        <name>FMN</name>
        <dbReference type="ChEBI" id="CHEBI:58210"/>
    </ligand>
</feature>
<feature type="binding site" evidence="7">
    <location>
        <position position="129"/>
    </location>
    <ligand>
        <name>FMN</name>
        <dbReference type="ChEBI" id="CHEBI:58210"/>
    </ligand>
</feature>
<keyword evidence="3 7" id="KW-0288">FMN</keyword>
<gene>
    <name evidence="9" type="ORF">JJB74_24275</name>
</gene>
<dbReference type="PANTHER" id="PTHR10578:SF107">
    <property type="entry name" value="2-HYDROXYACID OXIDASE 1"/>
    <property type="match status" value="1"/>
</dbReference>
<feature type="binding site" evidence="7">
    <location>
        <position position="275"/>
    </location>
    <ligand>
        <name>FMN</name>
        <dbReference type="ChEBI" id="CHEBI:58210"/>
    </ligand>
</feature>
<feature type="binding site" evidence="7">
    <location>
        <position position="280"/>
    </location>
    <ligand>
        <name>glyoxylate</name>
        <dbReference type="ChEBI" id="CHEBI:36655"/>
    </ligand>
</feature>
<dbReference type="AlphaFoldDB" id="A0A934SY03"/>
<dbReference type="Proteomes" id="UP000622890">
    <property type="component" value="Unassembled WGS sequence"/>
</dbReference>
<dbReference type="InterPro" id="IPR000262">
    <property type="entry name" value="FMN-dep_DH"/>
</dbReference>
<dbReference type="PIRSF" id="PIRSF000138">
    <property type="entry name" value="Al-hdrx_acd_dh"/>
    <property type="match status" value="1"/>
</dbReference>
<dbReference type="RefSeq" id="WP_200596302.1">
    <property type="nucleotide sequence ID" value="NZ_JAEPBG010000014.1"/>
</dbReference>
<evidence type="ECO:0000256" key="5">
    <source>
        <dbReference type="ARBA" id="ARBA00024042"/>
    </source>
</evidence>
<dbReference type="Pfam" id="PF01070">
    <property type="entry name" value="FMN_dh"/>
    <property type="match status" value="1"/>
</dbReference>
<feature type="binding site" evidence="7">
    <location>
        <position position="157"/>
    </location>
    <ligand>
        <name>FMN</name>
        <dbReference type="ChEBI" id="CHEBI:58210"/>
    </ligand>
</feature>
<accession>A0A934SY03</accession>
<evidence type="ECO:0000256" key="7">
    <source>
        <dbReference type="PIRSR" id="PIRSR000138-2"/>
    </source>
</evidence>
<keyword evidence="2 7" id="KW-0285">Flavoprotein</keyword>
<feature type="binding site" evidence="7">
    <location>
        <position position="108"/>
    </location>
    <ligand>
        <name>FMN</name>
        <dbReference type="ChEBI" id="CHEBI:58210"/>
    </ligand>
</feature>
<dbReference type="InterPro" id="IPR008259">
    <property type="entry name" value="FMN_hydac_DH_AS"/>
</dbReference>
<feature type="binding site" evidence="7">
    <location>
        <begin position="79"/>
        <end position="81"/>
    </location>
    <ligand>
        <name>FMN</name>
        <dbReference type="ChEBI" id="CHEBI:58210"/>
    </ligand>
</feature>
<dbReference type="CDD" id="cd02809">
    <property type="entry name" value="alpha_hydroxyacid_oxid_FMN"/>
    <property type="match status" value="1"/>
</dbReference>
<evidence type="ECO:0000256" key="4">
    <source>
        <dbReference type="ARBA" id="ARBA00023002"/>
    </source>
</evidence>
<reference evidence="9" key="1">
    <citation type="submission" date="2021-01" db="EMBL/GenBank/DDBJ databases">
        <title>Genome sequence of strain Noviherbaspirillum sp. DKR-6.</title>
        <authorList>
            <person name="Chaudhary D.K."/>
        </authorList>
    </citation>
    <scope>NUCLEOTIDE SEQUENCE</scope>
    <source>
        <strain evidence="9">DKR-6</strain>
    </source>
</reference>
<dbReference type="NCBIfam" id="NF008398">
    <property type="entry name" value="PRK11197.1"/>
    <property type="match status" value="1"/>
</dbReference>
<dbReference type="InterPro" id="IPR013785">
    <property type="entry name" value="Aldolase_TIM"/>
</dbReference>
<dbReference type="GO" id="GO:0005886">
    <property type="term" value="C:plasma membrane"/>
    <property type="evidence" value="ECO:0007669"/>
    <property type="project" value="TreeGrafter"/>
</dbReference>
<proteinExistence type="inferred from homology"/>
<comment type="cofactor">
    <cofactor evidence="1">
        <name>FMN</name>
        <dbReference type="ChEBI" id="CHEBI:58210"/>
    </cofactor>
</comment>
<dbReference type="GO" id="GO:0004459">
    <property type="term" value="F:L-lactate dehydrogenase (NAD+) activity"/>
    <property type="evidence" value="ECO:0007669"/>
    <property type="project" value="TreeGrafter"/>
</dbReference>
<dbReference type="PROSITE" id="PS00557">
    <property type="entry name" value="FMN_HYDROXY_ACID_DH_1"/>
    <property type="match status" value="1"/>
</dbReference>
<dbReference type="InterPro" id="IPR012133">
    <property type="entry name" value="Alpha-hydoxy_acid_DH_FMN"/>
</dbReference>
<dbReference type="SUPFAM" id="SSF51395">
    <property type="entry name" value="FMN-linked oxidoreductases"/>
    <property type="match status" value="1"/>
</dbReference>
<feature type="binding site" evidence="7">
    <location>
        <position position="26"/>
    </location>
    <ligand>
        <name>glyoxylate</name>
        <dbReference type="ChEBI" id="CHEBI:36655"/>
    </ligand>
</feature>
<evidence type="ECO:0000313" key="10">
    <source>
        <dbReference type="Proteomes" id="UP000622890"/>
    </source>
</evidence>
<evidence type="ECO:0000256" key="2">
    <source>
        <dbReference type="ARBA" id="ARBA00022630"/>
    </source>
</evidence>
<organism evidence="9 10">
    <name type="scientific">Noviherbaspirillum pedocola</name>
    <dbReference type="NCBI Taxonomy" id="2801341"/>
    <lineage>
        <taxon>Bacteria</taxon>
        <taxon>Pseudomonadati</taxon>
        <taxon>Pseudomonadota</taxon>
        <taxon>Betaproteobacteria</taxon>
        <taxon>Burkholderiales</taxon>
        <taxon>Oxalobacteraceae</taxon>
        <taxon>Noviherbaspirillum</taxon>
    </lineage>
</organism>
<dbReference type="InterPro" id="IPR037396">
    <property type="entry name" value="FMN_HAD"/>
</dbReference>
<keyword evidence="4" id="KW-0560">Oxidoreductase</keyword>
<dbReference type="GO" id="GO:0010181">
    <property type="term" value="F:FMN binding"/>
    <property type="evidence" value="ECO:0007669"/>
    <property type="project" value="InterPro"/>
</dbReference>
<name>A0A934SY03_9BURK</name>
<keyword evidence="10" id="KW-1185">Reference proteome</keyword>
<evidence type="ECO:0000256" key="3">
    <source>
        <dbReference type="ARBA" id="ARBA00022643"/>
    </source>
</evidence>
<dbReference type="Gene3D" id="3.20.20.70">
    <property type="entry name" value="Aldolase class I"/>
    <property type="match status" value="1"/>
</dbReference>
<dbReference type="EMBL" id="JAEPBG010000014">
    <property type="protein sequence ID" value="MBK4737749.1"/>
    <property type="molecule type" value="Genomic_DNA"/>
</dbReference>
<feature type="binding site" evidence="7">
    <location>
        <position position="131"/>
    </location>
    <ligand>
        <name>glyoxylate</name>
        <dbReference type="ChEBI" id="CHEBI:36655"/>
    </ligand>
</feature>
<comment type="similarity">
    <text evidence="5">Belongs to the FMN-dependent alpha-hydroxy acid dehydrogenase family.</text>
</comment>
<feature type="domain" description="FMN hydroxy acid dehydrogenase" evidence="8">
    <location>
        <begin position="1"/>
        <end position="382"/>
    </location>
</feature>
<comment type="caution">
    <text evidence="9">The sequence shown here is derived from an EMBL/GenBank/DDBJ whole genome shotgun (WGS) entry which is preliminary data.</text>
</comment>
<feature type="active site" description="Proton acceptor" evidence="6">
    <location>
        <position position="277"/>
    </location>
</feature>
<evidence type="ECO:0000313" key="9">
    <source>
        <dbReference type="EMBL" id="MBK4737749.1"/>
    </source>
</evidence>
<feature type="binding site" evidence="7">
    <location>
        <begin position="331"/>
        <end position="332"/>
    </location>
    <ligand>
        <name>FMN</name>
        <dbReference type="ChEBI" id="CHEBI:58210"/>
    </ligand>
</feature>
<dbReference type="GO" id="GO:0009060">
    <property type="term" value="P:aerobic respiration"/>
    <property type="evidence" value="ECO:0007669"/>
    <property type="project" value="TreeGrafter"/>
</dbReference>